<feature type="compositionally biased region" description="Polar residues" evidence="1">
    <location>
        <begin position="143"/>
        <end position="168"/>
    </location>
</feature>
<evidence type="ECO:0000313" key="3">
    <source>
        <dbReference type="Proteomes" id="UP000255326"/>
    </source>
</evidence>
<dbReference type="AlphaFoldDB" id="A0A370G346"/>
<dbReference type="OrthoDB" id="2944079at2"/>
<organism evidence="2 3">
    <name type="scientific">Falsibacillus pallidus</name>
    <dbReference type="NCBI Taxonomy" id="493781"/>
    <lineage>
        <taxon>Bacteria</taxon>
        <taxon>Bacillati</taxon>
        <taxon>Bacillota</taxon>
        <taxon>Bacilli</taxon>
        <taxon>Bacillales</taxon>
        <taxon>Bacillaceae</taxon>
        <taxon>Falsibacillus</taxon>
    </lineage>
</organism>
<sequence length="233" mass="27106">MEGKCTVKTRLAVDKFHQLNHEIIILRYPKSHLRLVGPSYIMQLTRESQKGSISIRLSFSQALLIKNEFRISDHTLIKQKSDNLEVHVKKIISHKRIKRVKNEFSLSYKQGSDLEVTYSIPEQLFMDKYQQAITRMVKNHKTVSTAHKQHTQTNKPLLTNNNSISGNPSKKKQNNNVRAARYESFRRCSNCDYFINKLNQCGLFSRTVSIDNVCSRFNYTKYRTYLGGGFSPR</sequence>
<keyword evidence="3" id="KW-1185">Reference proteome</keyword>
<reference evidence="2 3" key="1">
    <citation type="submission" date="2018-07" db="EMBL/GenBank/DDBJ databases">
        <title>Genomic Encyclopedia of Type Strains, Phase IV (KMG-IV): sequencing the most valuable type-strain genomes for metagenomic binning, comparative biology and taxonomic classification.</title>
        <authorList>
            <person name="Goeker M."/>
        </authorList>
    </citation>
    <scope>NUCLEOTIDE SEQUENCE [LARGE SCALE GENOMIC DNA]</scope>
    <source>
        <strain evidence="2 3">DSM 25281</strain>
    </source>
</reference>
<comment type="caution">
    <text evidence="2">The sequence shown here is derived from an EMBL/GenBank/DDBJ whole genome shotgun (WGS) entry which is preliminary data.</text>
</comment>
<accession>A0A370G346</accession>
<feature type="region of interest" description="Disordered" evidence="1">
    <location>
        <begin position="143"/>
        <end position="176"/>
    </location>
</feature>
<dbReference type="RefSeq" id="WP_114747369.1">
    <property type="nucleotide sequence ID" value="NZ_QQAY01000029.1"/>
</dbReference>
<dbReference type="Proteomes" id="UP000255326">
    <property type="component" value="Unassembled WGS sequence"/>
</dbReference>
<evidence type="ECO:0000256" key="1">
    <source>
        <dbReference type="SAM" id="MobiDB-lite"/>
    </source>
</evidence>
<gene>
    <name evidence="2" type="ORF">DFR59_1298</name>
</gene>
<protein>
    <submittedName>
        <fullName evidence="2">Uncharacterized protein</fullName>
    </submittedName>
</protein>
<name>A0A370G346_9BACI</name>
<evidence type="ECO:0000313" key="2">
    <source>
        <dbReference type="EMBL" id="RDI36473.1"/>
    </source>
</evidence>
<proteinExistence type="predicted"/>
<dbReference type="EMBL" id="QQAY01000029">
    <property type="protein sequence ID" value="RDI36473.1"/>
    <property type="molecule type" value="Genomic_DNA"/>
</dbReference>